<organism evidence="1">
    <name type="scientific">marine sediment metagenome</name>
    <dbReference type="NCBI Taxonomy" id="412755"/>
    <lineage>
        <taxon>unclassified sequences</taxon>
        <taxon>metagenomes</taxon>
        <taxon>ecological metagenomes</taxon>
    </lineage>
</organism>
<dbReference type="SUPFAM" id="SSF53335">
    <property type="entry name" value="S-adenosyl-L-methionine-dependent methyltransferases"/>
    <property type="match status" value="1"/>
</dbReference>
<evidence type="ECO:0008006" key="2">
    <source>
        <dbReference type="Google" id="ProtNLM"/>
    </source>
</evidence>
<proteinExistence type="predicted"/>
<evidence type="ECO:0000313" key="1">
    <source>
        <dbReference type="EMBL" id="GAH09453.1"/>
    </source>
</evidence>
<feature type="non-terminal residue" evidence="1">
    <location>
        <position position="1"/>
    </location>
</feature>
<reference evidence="1" key="1">
    <citation type="journal article" date="2014" name="Front. Microbiol.">
        <title>High frequency of phylogenetically diverse reductive dehalogenase-homologous genes in deep subseafloor sedimentary metagenomes.</title>
        <authorList>
            <person name="Kawai M."/>
            <person name="Futagami T."/>
            <person name="Toyoda A."/>
            <person name="Takaki Y."/>
            <person name="Nishi S."/>
            <person name="Hori S."/>
            <person name="Arai W."/>
            <person name="Tsubouchi T."/>
            <person name="Morono Y."/>
            <person name="Uchiyama I."/>
            <person name="Ito T."/>
            <person name="Fujiyama A."/>
            <person name="Inagaki F."/>
            <person name="Takami H."/>
        </authorList>
    </citation>
    <scope>NUCLEOTIDE SEQUENCE</scope>
    <source>
        <strain evidence="1">Expedition CK06-06</strain>
    </source>
</reference>
<dbReference type="InterPro" id="IPR029063">
    <property type="entry name" value="SAM-dependent_MTases_sf"/>
</dbReference>
<name>X1ELE8_9ZZZZ</name>
<dbReference type="EMBL" id="BART01033633">
    <property type="protein sequence ID" value="GAH09453.1"/>
    <property type="molecule type" value="Genomic_DNA"/>
</dbReference>
<accession>X1ELE8</accession>
<comment type="caution">
    <text evidence="1">The sequence shown here is derived from an EMBL/GenBank/DDBJ whole genome shotgun (WGS) entry which is preliminary data.</text>
</comment>
<protein>
    <recommendedName>
        <fullName evidence="2">Methyltransferase type 11 domain-containing protein</fullName>
    </recommendedName>
</protein>
<sequence>SGKGMTVSLYRCPAESLSFLKRQFPEKFDFAILGFGLLSYVKYADVLVPHIPDSDKWGGVVDLLKDNGGLLFSVYNENSNAYRVVQSRQYSEDSLSIAAMMDLSGGFLRVGNRHFACEAFSLQQTVRLMQRAGLCVDTENDVGTFPQLHLVCDNTVAHSKWKKDPVFPLGVFNPNLYEADIAHSRIESDHGHYIIGVGWRTV</sequence>
<gene>
    <name evidence="1" type="ORF">S01H4_57726</name>
</gene>
<dbReference type="AlphaFoldDB" id="X1ELE8"/>